<comment type="caution">
    <text evidence="1">The sequence shown here is derived from an EMBL/GenBank/DDBJ whole genome shotgun (WGS) entry which is preliminary data.</text>
</comment>
<sequence>MLRSVLITLVAVAGLALVVWLLFTVRATFHSAL</sequence>
<keyword evidence="2" id="KW-1185">Reference proteome</keyword>
<gene>
    <name evidence="1" type="ORF">J2S66_001913</name>
</gene>
<evidence type="ECO:0000313" key="2">
    <source>
        <dbReference type="Proteomes" id="UP001268819"/>
    </source>
</evidence>
<organism evidence="1 2">
    <name type="scientific">Saccharothrix longispora</name>
    <dbReference type="NCBI Taxonomy" id="33920"/>
    <lineage>
        <taxon>Bacteria</taxon>
        <taxon>Bacillati</taxon>
        <taxon>Actinomycetota</taxon>
        <taxon>Actinomycetes</taxon>
        <taxon>Pseudonocardiales</taxon>
        <taxon>Pseudonocardiaceae</taxon>
        <taxon>Saccharothrix</taxon>
    </lineage>
</organism>
<dbReference type="EMBL" id="JAVDSG010000001">
    <property type="protein sequence ID" value="MDR6593529.1"/>
    <property type="molecule type" value="Genomic_DNA"/>
</dbReference>
<reference evidence="1 2" key="1">
    <citation type="submission" date="2023-07" db="EMBL/GenBank/DDBJ databases">
        <title>Sequencing the genomes of 1000 actinobacteria strains.</title>
        <authorList>
            <person name="Klenk H.-P."/>
        </authorList>
    </citation>
    <scope>NUCLEOTIDE SEQUENCE [LARGE SCALE GENOMIC DNA]</scope>
    <source>
        <strain evidence="1 2">DSM 43749</strain>
    </source>
</reference>
<protein>
    <submittedName>
        <fullName evidence="1">Uncharacterized protein</fullName>
    </submittedName>
</protein>
<accession>A0ABU1PTT0</accession>
<proteinExistence type="predicted"/>
<dbReference type="Proteomes" id="UP001268819">
    <property type="component" value="Unassembled WGS sequence"/>
</dbReference>
<name>A0ABU1PTT0_9PSEU</name>
<evidence type="ECO:0000313" key="1">
    <source>
        <dbReference type="EMBL" id="MDR6593529.1"/>
    </source>
</evidence>